<sequence length="68" mass="7969">MNIEAVYYVYKVHRVLNEEPRVTGPKLFDLPKTEPNPHKSEQSAIDYIKRQNEALHAFTIVKVYEPRG</sequence>
<evidence type="ECO:0000313" key="2">
    <source>
        <dbReference type="Proteomes" id="UP000501802"/>
    </source>
</evidence>
<reference evidence="1 2" key="1">
    <citation type="submission" date="2020-03" db="EMBL/GenBank/DDBJ databases">
        <authorList>
            <person name="Kim M.K."/>
        </authorList>
    </citation>
    <scope>NUCLEOTIDE SEQUENCE [LARGE SCALE GENOMIC DNA]</scope>
    <source>
        <strain evidence="1 2">BT328</strain>
    </source>
</reference>
<dbReference type="RefSeq" id="WP_162389534.1">
    <property type="nucleotide sequence ID" value="NZ_CP050063.1"/>
</dbReference>
<dbReference type="Proteomes" id="UP000501802">
    <property type="component" value="Chromosome"/>
</dbReference>
<organism evidence="1 2">
    <name type="scientific">Spirosoma aureum</name>
    <dbReference type="NCBI Taxonomy" id="2692134"/>
    <lineage>
        <taxon>Bacteria</taxon>
        <taxon>Pseudomonadati</taxon>
        <taxon>Bacteroidota</taxon>
        <taxon>Cytophagia</taxon>
        <taxon>Cytophagales</taxon>
        <taxon>Cytophagaceae</taxon>
        <taxon>Spirosoma</taxon>
    </lineage>
</organism>
<accession>A0A6G9ATB6</accession>
<dbReference type="AlphaFoldDB" id="A0A6G9ATB6"/>
<name>A0A6G9ATB6_9BACT</name>
<keyword evidence="2" id="KW-1185">Reference proteome</keyword>
<protein>
    <submittedName>
        <fullName evidence="1">Uncharacterized protein</fullName>
    </submittedName>
</protein>
<proteinExistence type="predicted"/>
<gene>
    <name evidence="1" type="ORF">G8759_24840</name>
</gene>
<dbReference type="EMBL" id="CP050063">
    <property type="protein sequence ID" value="QIP15628.1"/>
    <property type="molecule type" value="Genomic_DNA"/>
</dbReference>
<dbReference type="KEGG" id="spib:G8759_24840"/>
<evidence type="ECO:0000313" key="1">
    <source>
        <dbReference type="EMBL" id="QIP15628.1"/>
    </source>
</evidence>